<dbReference type="EMBL" id="RAWK01000278">
    <property type="protein sequence ID" value="RKH56457.1"/>
    <property type="molecule type" value="Genomic_DNA"/>
</dbReference>
<sequence>MFWGSASCLDASAFQLDAAATEGCTGPREITGLRPWHDIRISVWPYAGNGVYRIQMHPERGRRGRSFRALHLNPHLPAISDRVRV</sequence>
<protein>
    <submittedName>
        <fullName evidence="1">Uncharacterized protein</fullName>
    </submittedName>
</protein>
<evidence type="ECO:0000313" key="2">
    <source>
        <dbReference type="Proteomes" id="UP000267003"/>
    </source>
</evidence>
<dbReference type="Proteomes" id="UP000267003">
    <property type="component" value="Unassembled WGS sequence"/>
</dbReference>
<accession>A0A3A8PJC7</accession>
<dbReference type="AlphaFoldDB" id="A0A3A8PJC7"/>
<reference evidence="2" key="1">
    <citation type="submission" date="2018-09" db="EMBL/GenBank/DDBJ databases">
        <authorList>
            <person name="Livingstone P.G."/>
            <person name="Whitworth D.E."/>
        </authorList>
    </citation>
    <scope>NUCLEOTIDE SEQUENCE [LARGE SCALE GENOMIC DNA]</scope>
    <source>
        <strain evidence="2">AB050A</strain>
    </source>
</reference>
<proteinExistence type="predicted"/>
<organism evidence="1 2">
    <name type="scientific">Corallococcus aberystwythensis</name>
    <dbReference type="NCBI Taxonomy" id="2316722"/>
    <lineage>
        <taxon>Bacteria</taxon>
        <taxon>Pseudomonadati</taxon>
        <taxon>Myxococcota</taxon>
        <taxon>Myxococcia</taxon>
        <taxon>Myxococcales</taxon>
        <taxon>Cystobacterineae</taxon>
        <taxon>Myxococcaceae</taxon>
        <taxon>Corallococcus</taxon>
    </lineage>
</organism>
<comment type="caution">
    <text evidence="1">The sequence shown here is derived from an EMBL/GenBank/DDBJ whole genome shotgun (WGS) entry which is preliminary data.</text>
</comment>
<keyword evidence="2" id="KW-1185">Reference proteome</keyword>
<gene>
    <name evidence="1" type="ORF">D7W81_33745</name>
</gene>
<name>A0A3A8PJC7_9BACT</name>
<evidence type="ECO:0000313" key="1">
    <source>
        <dbReference type="EMBL" id="RKH56457.1"/>
    </source>
</evidence>